<keyword evidence="4" id="KW-1185">Reference proteome</keyword>
<evidence type="ECO:0000259" key="2">
    <source>
        <dbReference type="Pfam" id="PF17111"/>
    </source>
</evidence>
<evidence type="ECO:0000313" key="4">
    <source>
        <dbReference type="Proteomes" id="UP001303160"/>
    </source>
</evidence>
<name>A0AAN7ATB4_9PEZI</name>
<dbReference type="EMBL" id="MU863920">
    <property type="protein sequence ID" value="KAK4200376.1"/>
    <property type="molecule type" value="Genomic_DNA"/>
</dbReference>
<organism evidence="3 4">
    <name type="scientific">Triangularia verruculosa</name>
    <dbReference type="NCBI Taxonomy" id="2587418"/>
    <lineage>
        <taxon>Eukaryota</taxon>
        <taxon>Fungi</taxon>
        <taxon>Dikarya</taxon>
        <taxon>Ascomycota</taxon>
        <taxon>Pezizomycotina</taxon>
        <taxon>Sordariomycetes</taxon>
        <taxon>Sordariomycetidae</taxon>
        <taxon>Sordariales</taxon>
        <taxon>Podosporaceae</taxon>
        <taxon>Triangularia</taxon>
    </lineage>
</organism>
<reference evidence="3" key="2">
    <citation type="submission" date="2023-05" db="EMBL/GenBank/DDBJ databases">
        <authorList>
            <consortium name="Lawrence Berkeley National Laboratory"/>
            <person name="Steindorff A."/>
            <person name="Hensen N."/>
            <person name="Bonometti L."/>
            <person name="Westerberg I."/>
            <person name="Brannstrom I.O."/>
            <person name="Guillou S."/>
            <person name="Cros-Aarteil S."/>
            <person name="Calhoun S."/>
            <person name="Haridas S."/>
            <person name="Kuo A."/>
            <person name="Mondo S."/>
            <person name="Pangilinan J."/>
            <person name="Riley R."/>
            <person name="Labutti K."/>
            <person name="Andreopoulos B."/>
            <person name="Lipzen A."/>
            <person name="Chen C."/>
            <person name="Yanf M."/>
            <person name="Daum C."/>
            <person name="Ng V."/>
            <person name="Clum A."/>
            <person name="Ohm R."/>
            <person name="Martin F."/>
            <person name="Silar P."/>
            <person name="Natvig D."/>
            <person name="Lalanne C."/>
            <person name="Gautier V."/>
            <person name="Ament-Velasquez S.L."/>
            <person name="Kruys A."/>
            <person name="Hutchinson M.I."/>
            <person name="Powell A.J."/>
            <person name="Barry K."/>
            <person name="Miller A.N."/>
            <person name="Grigoriev I.V."/>
            <person name="Debuchy R."/>
            <person name="Gladieux P."/>
            <person name="Thoren M.H."/>
            <person name="Johannesson H."/>
        </authorList>
    </citation>
    <scope>NUCLEOTIDE SEQUENCE</scope>
    <source>
        <strain evidence="3">CBS 315.58</strain>
    </source>
</reference>
<proteinExistence type="predicted"/>
<evidence type="ECO:0000313" key="3">
    <source>
        <dbReference type="EMBL" id="KAK4200376.1"/>
    </source>
</evidence>
<evidence type="ECO:0000256" key="1">
    <source>
        <dbReference type="SAM" id="Coils"/>
    </source>
</evidence>
<feature type="domain" description="Azaphilone pigments biosynthesis cluster protein L N-terminal" evidence="2">
    <location>
        <begin position="3"/>
        <end position="209"/>
    </location>
</feature>
<comment type="caution">
    <text evidence="3">The sequence shown here is derived from an EMBL/GenBank/DDBJ whole genome shotgun (WGS) entry which is preliminary data.</text>
</comment>
<feature type="coiled-coil region" evidence="1">
    <location>
        <begin position="162"/>
        <end position="196"/>
    </location>
</feature>
<reference evidence="3" key="1">
    <citation type="journal article" date="2023" name="Mol. Phylogenet. Evol.">
        <title>Genome-scale phylogeny and comparative genomics of the fungal order Sordariales.</title>
        <authorList>
            <person name="Hensen N."/>
            <person name="Bonometti L."/>
            <person name="Westerberg I."/>
            <person name="Brannstrom I.O."/>
            <person name="Guillou S."/>
            <person name="Cros-Aarteil S."/>
            <person name="Calhoun S."/>
            <person name="Haridas S."/>
            <person name="Kuo A."/>
            <person name="Mondo S."/>
            <person name="Pangilinan J."/>
            <person name="Riley R."/>
            <person name="LaButti K."/>
            <person name="Andreopoulos B."/>
            <person name="Lipzen A."/>
            <person name="Chen C."/>
            <person name="Yan M."/>
            <person name="Daum C."/>
            <person name="Ng V."/>
            <person name="Clum A."/>
            <person name="Steindorff A."/>
            <person name="Ohm R.A."/>
            <person name="Martin F."/>
            <person name="Silar P."/>
            <person name="Natvig D.O."/>
            <person name="Lalanne C."/>
            <person name="Gautier V."/>
            <person name="Ament-Velasquez S.L."/>
            <person name="Kruys A."/>
            <person name="Hutchinson M.I."/>
            <person name="Powell A.J."/>
            <person name="Barry K."/>
            <person name="Miller A.N."/>
            <person name="Grigoriev I.V."/>
            <person name="Debuchy R."/>
            <person name="Gladieux P."/>
            <person name="Hiltunen Thoren M."/>
            <person name="Johannesson H."/>
        </authorList>
    </citation>
    <scope>NUCLEOTIDE SEQUENCE</scope>
    <source>
        <strain evidence="3">CBS 315.58</strain>
    </source>
</reference>
<protein>
    <recommendedName>
        <fullName evidence="2">Azaphilone pigments biosynthesis cluster protein L N-terminal domain-containing protein</fullName>
    </recommendedName>
</protein>
<sequence length="300" mass="32689">MSDPLSITAGILAIVTAACASAKGLFQLVDSLRNAPKAIKDLNEHIMDVQQVLKALESTLQDQPDALVRAFERVGLKESIGACRTITEDFAKTLRRYTTNSAKDGISHRRVSLTVTFRKSKIATFQARLKAAKETVQFAITSATLVTSSTLYATTENYQAALKAHEEAIRSQAKQLEKLENELIDLELDSAAEDDEENDIISVTTRERGVALAALVDLKHSCQKSLLVTEARSSNTYQKFGNVTAVDGLSRAGAGMAGSNFGDGKVHQEWKDTTASNGGQVFVGRMDNEAFRSFWGNQVR</sequence>
<gene>
    <name evidence="3" type="ORF">QBC40DRAFT_71396</name>
</gene>
<dbReference type="Proteomes" id="UP001303160">
    <property type="component" value="Unassembled WGS sequence"/>
</dbReference>
<keyword evidence="1" id="KW-0175">Coiled coil</keyword>
<dbReference type="AlphaFoldDB" id="A0AAN7ATB4"/>
<dbReference type="Pfam" id="PF17111">
    <property type="entry name" value="PigL_N"/>
    <property type="match status" value="1"/>
</dbReference>
<accession>A0AAN7ATB4</accession>
<dbReference type="InterPro" id="IPR031348">
    <property type="entry name" value="PigL_N"/>
</dbReference>